<dbReference type="Ensembl" id="ENSOABT00000080497.1">
    <property type="protein sequence ID" value="ENSOABP00000071828.1"/>
    <property type="gene ID" value="ENSOABG00000034164.1"/>
</dbReference>
<dbReference type="Proteomes" id="UP000472276">
    <property type="component" value="Unassembled WGS sequence"/>
</dbReference>
<dbReference type="InterPro" id="IPR051261">
    <property type="entry name" value="NLR"/>
</dbReference>
<dbReference type="InterPro" id="IPR032675">
    <property type="entry name" value="LRR_dom_sf"/>
</dbReference>
<name>A0AAZ1XWA4_OREAU</name>
<dbReference type="InterPro" id="IPR001611">
    <property type="entry name" value="Leu-rich_rpt"/>
</dbReference>
<dbReference type="SUPFAM" id="SSF52047">
    <property type="entry name" value="RNI-like"/>
    <property type="match status" value="1"/>
</dbReference>
<evidence type="ECO:0000313" key="3">
    <source>
        <dbReference type="Ensembl" id="ENSOABP00000071828.1"/>
    </source>
</evidence>
<reference evidence="3" key="2">
    <citation type="submission" date="2025-08" db="UniProtKB">
        <authorList>
            <consortium name="Ensembl"/>
        </authorList>
    </citation>
    <scope>IDENTIFICATION</scope>
</reference>
<protein>
    <recommendedName>
        <fullName evidence="5">NACHT LRR and PYD domain-containing protein</fullName>
    </recommendedName>
</protein>
<dbReference type="Gene3D" id="3.80.10.10">
    <property type="entry name" value="Ribonuclease Inhibitor"/>
    <property type="match status" value="1"/>
</dbReference>
<evidence type="ECO:0008006" key="5">
    <source>
        <dbReference type="Google" id="ProtNLM"/>
    </source>
</evidence>
<proteinExistence type="predicted"/>
<dbReference type="PROSITE" id="PS51450">
    <property type="entry name" value="LRR"/>
    <property type="match status" value="1"/>
</dbReference>
<accession>A0AAZ1XWA4</accession>
<evidence type="ECO:0000256" key="2">
    <source>
        <dbReference type="ARBA" id="ARBA00022737"/>
    </source>
</evidence>
<keyword evidence="2" id="KW-0677">Repeat</keyword>
<reference evidence="3" key="3">
    <citation type="submission" date="2025-09" db="UniProtKB">
        <authorList>
            <consortium name="Ensembl"/>
        </authorList>
    </citation>
    <scope>IDENTIFICATION</scope>
</reference>
<organism evidence="3 4">
    <name type="scientific">Oreochromis aureus</name>
    <name type="common">Israeli tilapia</name>
    <name type="synonym">Chromis aureus</name>
    <dbReference type="NCBI Taxonomy" id="47969"/>
    <lineage>
        <taxon>Eukaryota</taxon>
        <taxon>Metazoa</taxon>
        <taxon>Chordata</taxon>
        <taxon>Craniata</taxon>
        <taxon>Vertebrata</taxon>
        <taxon>Euteleostomi</taxon>
        <taxon>Actinopterygii</taxon>
        <taxon>Neopterygii</taxon>
        <taxon>Teleostei</taxon>
        <taxon>Neoteleostei</taxon>
        <taxon>Acanthomorphata</taxon>
        <taxon>Ovalentaria</taxon>
        <taxon>Cichlomorphae</taxon>
        <taxon>Cichliformes</taxon>
        <taxon>Cichlidae</taxon>
        <taxon>African cichlids</taxon>
        <taxon>Pseudocrenilabrinae</taxon>
        <taxon>Oreochromini</taxon>
        <taxon>Oreochromis</taxon>
    </lineage>
</organism>
<dbReference type="PANTHER" id="PTHR24106">
    <property type="entry name" value="NACHT, LRR AND CARD DOMAINS-CONTAINING"/>
    <property type="match status" value="1"/>
</dbReference>
<evidence type="ECO:0000313" key="4">
    <source>
        <dbReference type="Proteomes" id="UP000472276"/>
    </source>
</evidence>
<dbReference type="SMART" id="SM00368">
    <property type="entry name" value="LRR_RI"/>
    <property type="match status" value="1"/>
</dbReference>
<dbReference type="AlphaFoldDB" id="A0AAZ1XWA4"/>
<keyword evidence="4" id="KW-1185">Reference proteome</keyword>
<evidence type="ECO:0000256" key="1">
    <source>
        <dbReference type="ARBA" id="ARBA00022614"/>
    </source>
</evidence>
<sequence>KKYSASEQALLRLLPIIKASRKVLVNVCNLSERSCEVLSSILSSQSSNLRILDLSNNDLQNSGVNLLSSGLESQHCKVETLRSV</sequence>
<keyword evidence="1" id="KW-0433">Leucine-rich repeat</keyword>
<reference evidence="4" key="1">
    <citation type="submission" date="2020-03" db="EMBL/GenBank/DDBJ databases">
        <title>Evolution of repeat sequences and sex chromosomes of tilapia species revealed by chromosome-level genomes.</title>
        <authorList>
            <person name="Xu L."/>
            <person name="Tao W."/>
            <person name="Wang D."/>
            <person name="Zhou Q."/>
        </authorList>
    </citation>
    <scope>NUCLEOTIDE SEQUENCE [LARGE SCALE GENOMIC DNA]</scope>
    <source>
        <strain evidence="4">Israel</strain>
    </source>
</reference>